<dbReference type="InterPro" id="IPR000253">
    <property type="entry name" value="FHA_dom"/>
</dbReference>
<feature type="compositionally biased region" description="Basic and acidic residues" evidence="1">
    <location>
        <begin position="226"/>
        <end position="236"/>
    </location>
</feature>
<comment type="caution">
    <text evidence="3">The sequence shown here is derived from an EMBL/GenBank/DDBJ whole genome shotgun (WGS) entry which is preliminary data.</text>
</comment>
<protein>
    <recommendedName>
        <fullName evidence="2">FHA domain-containing protein</fullName>
    </recommendedName>
</protein>
<dbReference type="SUPFAM" id="SSF49879">
    <property type="entry name" value="SMAD/FHA domain"/>
    <property type="match status" value="1"/>
</dbReference>
<dbReference type="InterPro" id="IPR008984">
    <property type="entry name" value="SMAD_FHA_dom_sf"/>
</dbReference>
<organism evidence="3 4">
    <name type="scientific">Eleusine coracana subsp. coracana</name>
    <dbReference type="NCBI Taxonomy" id="191504"/>
    <lineage>
        <taxon>Eukaryota</taxon>
        <taxon>Viridiplantae</taxon>
        <taxon>Streptophyta</taxon>
        <taxon>Embryophyta</taxon>
        <taxon>Tracheophyta</taxon>
        <taxon>Spermatophyta</taxon>
        <taxon>Magnoliopsida</taxon>
        <taxon>Liliopsida</taxon>
        <taxon>Poales</taxon>
        <taxon>Poaceae</taxon>
        <taxon>PACMAD clade</taxon>
        <taxon>Chloridoideae</taxon>
        <taxon>Cynodonteae</taxon>
        <taxon>Eleusininae</taxon>
        <taxon>Eleusine</taxon>
    </lineage>
</organism>
<feature type="compositionally biased region" description="Basic and acidic residues" evidence="1">
    <location>
        <begin position="534"/>
        <end position="545"/>
    </location>
</feature>
<dbReference type="Pfam" id="PF00498">
    <property type="entry name" value="FHA"/>
    <property type="match status" value="1"/>
</dbReference>
<gene>
    <name evidence="3" type="primary">gb11100</name>
    <name evidence="3" type="ORF">PR202_gb11100</name>
</gene>
<dbReference type="EMBL" id="BQKI01000076">
    <property type="protein sequence ID" value="GJN23451.1"/>
    <property type="molecule type" value="Genomic_DNA"/>
</dbReference>
<dbReference type="AlphaFoldDB" id="A0AAV5ELQ4"/>
<dbReference type="Gene3D" id="2.60.200.20">
    <property type="match status" value="1"/>
</dbReference>
<dbReference type="Proteomes" id="UP001054889">
    <property type="component" value="Unassembled WGS sequence"/>
</dbReference>
<feature type="compositionally biased region" description="Acidic residues" evidence="1">
    <location>
        <begin position="406"/>
        <end position="418"/>
    </location>
</feature>
<accession>A0AAV5ELQ4</accession>
<feature type="compositionally biased region" description="Basic residues" evidence="1">
    <location>
        <begin position="332"/>
        <end position="343"/>
    </location>
</feature>
<reference evidence="3" key="2">
    <citation type="submission" date="2021-12" db="EMBL/GenBank/DDBJ databases">
        <title>Resequencing data analysis of finger millet.</title>
        <authorList>
            <person name="Hatakeyama M."/>
            <person name="Aluri S."/>
            <person name="Balachadran M.T."/>
            <person name="Sivarajan S.R."/>
            <person name="Poveda L."/>
            <person name="Shimizu-Inatsugi R."/>
            <person name="Schlapbach R."/>
            <person name="Sreeman S.M."/>
            <person name="Shimizu K.K."/>
        </authorList>
    </citation>
    <scope>NUCLEOTIDE SEQUENCE</scope>
</reference>
<dbReference type="InterPro" id="IPR050923">
    <property type="entry name" value="Cell_Proc_Reg/RNA_Proc"/>
</dbReference>
<feature type="compositionally biased region" description="Basic residues" evidence="1">
    <location>
        <begin position="388"/>
        <end position="399"/>
    </location>
</feature>
<sequence>MFFFASDGESQVVDREFDESELVGPGRSEWKADDTPPAARLPTRALQNISKTFRLPLAADLRFPIPRDGRAAAGAHALLVEKGPRKGQSLQHRAGRVLRIGRVVKGNDLAVGDAGASQRHLDLTFLPPPASRWAATDLGSSNGTLLNGAALVPTIPVPLSHGDRIKIGESTILAVSITADAGPEPAATRRSTRHAAAAAVATVEEDKAPAVRRGRRKAPAAADPPEAVKGEAEVAPRRGGRKKALAAADLPEEGKEEAAPVTRRGGRKKAVELPEVESEEEEEVLPGGSSKAPVTTSLPPQVQTTRSTRAAARRAEAVGTGRGKGEDERTRGGRGRVTRQSARKAKEAIDEEEEGELAVPGKQEGTTANSASEVEVPVALREPAERTRKGRGRAKASTRKAKDPIIEEDAEKEAEDGDVVGARECSGNPPQVTAANGGDEKEDEGTTGGGEVNEASKAEADQVVEERGDAPLAPRDQEQIAPNGRADTGGASADNDEEGKESGREQGRGIDHESRERIVPESKSDGVGEEAEEDGKREVSGGRGEEGVCKNVNECPAGCNLENMTLREWFVRIEEYILAKNHEAAEKAIAKVGEQRRCFIEYIKTLK</sequence>
<feature type="compositionally biased region" description="Acidic residues" evidence="1">
    <location>
        <begin position="274"/>
        <end position="284"/>
    </location>
</feature>
<feature type="compositionally biased region" description="Basic and acidic residues" evidence="1">
    <location>
        <begin position="500"/>
        <end position="526"/>
    </location>
</feature>
<feature type="domain" description="FHA" evidence="2">
    <location>
        <begin position="98"/>
        <end position="151"/>
    </location>
</feature>
<evidence type="ECO:0000313" key="3">
    <source>
        <dbReference type="EMBL" id="GJN23451.1"/>
    </source>
</evidence>
<dbReference type="PROSITE" id="PS50006">
    <property type="entry name" value="FHA_DOMAIN"/>
    <property type="match status" value="1"/>
</dbReference>
<feature type="compositionally biased region" description="Polar residues" evidence="1">
    <location>
        <begin position="292"/>
        <end position="303"/>
    </location>
</feature>
<reference evidence="3" key="1">
    <citation type="journal article" date="2018" name="DNA Res.">
        <title>Multiple hybrid de novo genome assembly of finger millet, an orphan allotetraploid crop.</title>
        <authorList>
            <person name="Hatakeyama M."/>
            <person name="Aluri S."/>
            <person name="Balachadran M.T."/>
            <person name="Sivarajan S.R."/>
            <person name="Patrignani A."/>
            <person name="Gruter S."/>
            <person name="Poveda L."/>
            <person name="Shimizu-Inatsugi R."/>
            <person name="Baeten J."/>
            <person name="Francoijs K.J."/>
            <person name="Nataraja K.N."/>
            <person name="Reddy Y.A.N."/>
            <person name="Phadnis S."/>
            <person name="Ravikumar R.L."/>
            <person name="Schlapbach R."/>
            <person name="Sreeman S.M."/>
            <person name="Shimizu K.K."/>
        </authorList>
    </citation>
    <scope>NUCLEOTIDE SEQUENCE</scope>
</reference>
<evidence type="ECO:0000313" key="4">
    <source>
        <dbReference type="Proteomes" id="UP001054889"/>
    </source>
</evidence>
<dbReference type="SMART" id="SM00240">
    <property type="entry name" value="FHA"/>
    <property type="match status" value="1"/>
</dbReference>
<dbReference type="PANTHER" id="PTHR23308">
    <property type="entry name" value="NUCLEAR INHIBITOR OF PROTEIN PHOSPHATASE-1"/>
    <property type="match status" value="1"/>
</dbReference>
<evidence type="ECO:0000256" key="1">
    <source>
        <dbReference type="SAM" id="MobiDB-lite"/>
    </source>
</evidence>
<feature type="region of interest" description="Disordered" evidence="1">
    <location>
        <begin position="199"/>
        <end position="545"/>
    </location>
</feature>
<feature type="compositionally biased region" description="Basic and acidic residues" evidence="1">
    <location>
        <begin position="454"/>
        <end position="469"/>
    </location>
</feature>
<evidence type="ECO:0000259" key="2">
    <source>
        <dbReference type="PROSITE" id="PS50006"/>
    </source>
</evidence>
<proteinExistence type="predicted"/>
<name>A0AAV5ELQ4_ELECO</name>
<keyword evidence="4" id="KW-1185">Reference proteome</keyword>